<dbReference type="Proteomes" id="UP001596514">
    <property type="component" value="Unassembled WGS sequence"/>
</dbReference>
<dbReference type="InterPro" id="IPR036661">
    <property type="entry name" value="Luciferase-like_sf"/>
</dbReference>
<dbReference type="PANTHER" id="PTHR43244">
    <property type="match status" value="1"/>
</dbReference>
<evidence type="ECO:0000313" key="3">
    <source>
        <dbReference type="EMBL" id="MFC7603842.1"/>
    </source>
</evidence>
<protein>
    <submittedName>
        <fullName evidence="3">LLM class flavin-dependent oxidoreductase</fullName>
    </submittedName>
</protein>
<dbReference type="EMBL" id="JBHTEE010000001">
    <property type="protein sequence ID" value="MFC7603842.1"/>
    <property type="molecule type" value="Genomic_DNA"/>
</dbReference>
<comment type="caution">
    <text evidence="3">The sequence shown here is derived from an EMBL/GenBank/DDBJ whole genome shotgun (WGS) entry which is preliminary data.</text>
</comment>
<dbReference type="InterPro" id="IPR011251">
    <property type="entry name" value="Luciferase-like_dom"/>
</dbReference>
<dbReference type="Pfam" id="PF00296">
    <property type="entry name" value="Bac_luciferase"/>
    <property type="match status" value="1"/>
</dbReference>
<dbReference type="Gene3D" id="3.20.20.30">
    <property type="entry name" value="Luciferase-like domain"/>
    <property type="match status" value="1"/>
</dbReference>
<evidence type="ECO:0000259" key="2">
    <source>
        <dbReference type="Pfam" id="PF00296"/>
    </source>
</evidence>
<gene>
    <name evidence="3" type="ORF">ACFQVD_27380</name>
</gene>
<dbReference type="SUPFAM" id="SSF51679">
    <property type="entry name" value="Bacterial luciferase-like"/>
    <property type="match status" value="1"/>
</dbReference>
<name>A0ABW2T700_9ACTN</name>
<keyword evidence="4" id="KW-1185">Reference proteome</keyword>
<dbReference type="InterPro" id="IPR050564">
    <property type="entry name" value="F420-G6PD/mer"/>
</dbReference>
<feature type="domain" description="Luciferase-like" evidence="2">
    <location>
        <begin position="19"/>
        <end position="250"/>
    </location>
</feature>
<reference evidence="4" key="1">
    <citation type="journal article" date="2019" name="Int. J. Syst. Evol. Microbiol.">
        <title>The Global Catalogue of Microorganisms (GCM) 10K type strain sequencing project: providing services to taxonomists for standard genome sequencing and annotation.</title>
        <authorList>
            <consortium name="The Broad Institute Genomics Platform"/>
            <consortium name="The Broad Institute Genome Sequencing Center for Infectious Disease"/>
            <person name="Wu L."/>
            <person name="Ma J."/>
        </authorList>
    </citation>
    <scope>NUCLEOTIDE SEQUENCE [LARGE SCALE GENOMIC DNA]</scope>
    <source>
        <strain evidence="4">JCM 10083</strain>
    </source>
</reference>
<evidence type="ECO:0000256" key="1">
    <source>
        <dbReference type="ARBA" id="ARBA00023002"/>
    </source>
</evidence>
<dbReference type="PANTHER" id="PTHR43244:SF1">
    <property type="entry name" value="5,10-METHYLENETETRAHYDROMETHANOPTERIN REDUCTASE"/>
    <property type="match status" value="1"/>
</dbReference>
<keyword evidence="1" id="KW-0560">Oxidoreductase</keyword>
<accession>A0ABW2T700</accession>
<organism evidence="3 4">
    <name type="scientific">Streptosporangium amethystogenes subsp. fukuiense</name>
    <dbReference type="NCBI Taxonomy" id="698418"/>
    <lineage>
        <taxon>Bacteria</taxon>
        <taxon>Bacillati</taxon>
        <taxon>Actinomycetota</taxon>
        <taxon>Actinomycetes</taxon>
        <taxon>Streptosporangiales</taxon>
        <taxon>Streptosporangiaceae</taxon>
        <taxon>Streptosporangium</taxon>
    </lineage>
</organism>
<dbReference type="RefSeq" id="WP_343970062.1">
    <property type="nucleotide sequence ID" value="NZ_BAAAGK010000082.1"/>
</dbReference>
<evidence type="ECO:0000313" key="4">
    <source>
        <dbReference type="Proteomes" id="UP001596514"/>
    </source>
</evidence>
<proteinExistence type="predicted"/>
<sequence length="314" mass="33279">MSAVARPRIGLNLPLRFAAGTAPKEIAAWLREADASPVDALWTLDQLVGRLPTPEPVGMLGFAAAHTSRVRLGVAVLVATGRNPITAAKELAGLDRLGGGGRLVVGVGSGDRRLFSSLRLGDWGPGAVLDEFLTAVRRLWTEDEVDHDGPIWPFSGVGISPRPIAPPPLWVGGGSVPALRRAVRLGSGWVAAGRQPTARFAELAARLDEVLAQEGRARDTLAVAKRVYLLVEPRRSRAEQAVDAWFSAFYGSPEYGREATVYGDAESCAEQLAELVRHGVTDLILHPLDESDRHGAAVLGELLPALATAPDPAG</sequence>